<dbReference type="OrthoDB" id="423894at2"/>
<dbReference type="PRINTS" id="PR00038">
    <property type="entry name" value="HTHLUXR"/>
</dbReference>
<name>A0A0F5YE22_9CYAN</name>
<evidence type="ECO:0000313" key="6">
    <source>
        <dbReference type="Proteomes" id="UP000033607"/>
    </source>
</evidence>
<feature type="domain" description="HTH luxR-type" evidence="4">
    <location>
        <begin position="52"/>
        <end position="117"/>
    </location>
</feature>
<evidence type="ECO:0000259" key="4">
    <source>
        <dbReference type="PROSITE" id="PS50043"/>
    </source>
</evidence>
<organism evidence="5 6">
    <name type="scientific">Limnoraphis robusta CS-951</name>
    <dbReference type="NCBI Taxonomy" id="1637645"/>
    <lineage>
        <taxon>Bacteria</taxon>
        <taxon>Bacillati</taxon>
        <taxon>Cyanobacteriota</taxon>
        <taxon>Cyanophyceae</taxon>
        <taxon>Oscillatoriophycideae</taxon>
        <taxon>Oscillatoriales</taxon>
        <taxon>Sirenicapillariaceae</taxon>
        <taxon>Limnoraphis</taxon>
    </lineage>
</organism>
<evidence type="ECO:0000313" key="5">
    <source>
        <dbReference type="EMBL" id="KKD37096.1"/>
    </source>
</evidence>
<dbReference type="InterPro" id="IPR000792">
    <property type="entry name" value="Tscrpt_reg_LuxR_C"/>
</dbReference>
<evidence type="ECO:0000256" key="1">
    <source>
        <dbReference type="ARBA" id="ARBA00023015"/>
    </source>
</evidence>
<keyword evidence="2" id="KW-0238">DNA-binding</keyword>
<dbReference type="InterPro" id="IPR016032">
    <property type="entry name" value="Sig_transdc_resp-reg_C-effctor"/>
</dbReference>
<dbReference type="AlphaFoldDB" id="A0A0F5YE22"/>
<dbReference type="SUPFAM" id="SSF46894">
    <property type="entry name" value="C-terminal effector domain of the bipartite response regulators"/>
    <property type="match status" value="1"/>
</dbReference>
<dbReference type="Proteomes" id="UP000033607">
    <property type="component" value="Unassembled WGS sequence"/>
</dbReference>
<dbReference type="InterPro" id="IPR036388">
    <property type="entry name" value="WH-like_DNA-bd_sf"/>
</dbReference>
<accession>A0A0F5YE22</accession>
<dbReference type="PROSITE" id="PS50043">
    <property type="entry name" value="HTH_LUXR_2"/>
    <property type="match status" value="1"/>
</dbReference>
<dbReference type="PANTHER" id="PTHR44688">
    <property type="entry name" value="DNA-BINDING TRANSCRIPTIONAL ACTIVATOR DEVR_DOSR"/>
    <property type="match status" value="1"/>
</dbReference>
<comment type="caution">
    <text evidence="5">The sequence shown here is derived from an EMBL/GenBank/DDBJ whole genome shotgun (WGS) entry which is preliminary data.</text>
</comment>
<keyword evidence="3" id="KW-0804">Transcription</keyword>
<dbReference type="GO" id="GO:0006355">
    <property type="term" value="P:regulation of DNA-templated transcription"/>
    <property type="evidence" value="ECO:0007669"/>
    <property type="project" value="InterPro"/>
</dbReference>
<dbReference type="PROSITE" id="PS00622">
    <property type="entry name" value="HTH_LUXR_1"/>
    <property type="match status" value="1"/>
</dbReference>
<proteinExistence type="predicted"/>
<dbReference type="PANTHER" id="PTHR44688:SF16">
    <property type="entry name" value="DNA-BINDING TRANSCRIPTIONAL ACTIVATOR DEVR_DOSR"/>
    <property type="match status" value="1"/>
</dbReference>
<dbReference type="RefSeq" id="WP_046279603.1">
    <property type="nucleotide sequence ID" value="NZ_LATL02000345.1"/>
</dbReference>
<gene>
    <name evidence="5" type="ORF">WN50_16210</name>
</gene>
<dbReference type="Pfam" id="PF00196">
    <property type="entry name" value="GerE"/>
    <property type="match status" value="1"/>
</dbReference>
<dbReference type="SMART" id="SM00421">
    <property type="entry name" value="HTH_LUXR"/>
    <property type="match status" value="1"/>
</dbReference>
<dbReference type="GO" id="GO:0003677">
    <property type="term" value="F:DNA binding"/>
    <property type="evidence" value="ECO:0007669"/>
    <property type="project" value="UniProtKB-KW"/>
</dbReference>
<sequence>MIIQEMLKKAVNQVDESIAFPIFQRTEESVDEIVLASDIDGIRYYLVRSRPQDDQSVNLSPREQSIARLVAQGLPNKCIGKELGISPWTVATHLRRVFKKLDVNSRAAMMARLIEANLLQD</sequence>
<reference evidence="5 6" key="1">
    <citation type="submission" date="2015-06" db="EMBL/GenBank/DDBJ databases">
        <title>Draft genome assembly of filamentous brackish cyanobacterium Limnoraphis robusta strain CS-951.</title>
        <authorList>
            <person name="Willis A."/>
            <person name="Parks M."/>
            <person name="Burford M.A."/>
        </authorList>
    </citation>
    <scope>NUCLEOTIDE SEQUENCE [LARGE SCALE GENOMIC DNA]</scope>
    <source>
        <strain evidence="5 6">CS-951</strain>
    </source>
</reference>
<evidence type="ECO:0000256" key="2">
    <source>
        <dbReference type="ARBA" id="ARBA00023125"/>
    </source>
</evidence>
<evidence type="ECO:0000256" key="3">
    <source>
        <dbReference type="ARBA" id="ARBA00023163"/>
    </source>
</evidence>
<dbReference type="CDD" id="cd06170">
    <property type="entry name" value="LuxR_C_like"/>
    <property type="match status" value="1"/>
</dbReference>
<dbReference type="EMBL" id="LATL02000345">
    <property type="protein sequence ID" value="KKD37096.1"/>
    <property type="molecule type" value="Genomic_DNA"/>
</dbReference>
<keyword evidence="1" id="KW-0805">Transcription regulation</keyword>
<protein>
    <submittedName>
        <fullName evidence="5">LuxR family transcriptional regulator</fullName>
    </submittedName>
</protein>
<dbReference type="Gene3D" id="1.10.10.10">
    <property type="entry name" value="Winged helix-like DNA-binding domain superfamily/Winged helix DNA-binding domain"/>
    <property type="match status" value="1"/>
</dbReference>